<dbReference type="InterPro" id="IPR014729">
    <property type="entry name" value="Rossmann-like_a/b/a_fold"/>
</dbReference>
<evidence type="ECO:0000256" key="1">
    <source>
        <dbReference type="ARBA" id="ARBA00009732"/>
    </source>
</evidence>
<feature type="active site" description="Nucleophile; cysteine thiosulfonate intermediate" evidence="10">
    <location>
        <position position="233"/>
    </location>
</feature>
<accession>A0A2T4Z870</accession>
<keyword evidence="10" id="KW-0411">Iron-sulfur</keyword>
<dbReference type="GO" id="GO:0005737">
    <property type="term" value="C:cytoplasm"/>
    <property type="evidence" value="ECO:0007669"/>
    <property type="project" value="UniProtKB-SubCell"/>
</dbReference>
<dbReference type="GO" id="GO:0070814">
    <property type="term" value="P:hydrogen sulfide biosynthetic process"/>
    <property type="evidence" value="ECO:0007669"/>
    <property type="project" value="UniProtKB-UniRule"/>
</dbReference>
<keyword evidence="13" id="KW-1185">Reference proteome</keyword>
<evidence type="ECO:0000256" key="5">
    <source>
        <dbReference type="ARBA" id="ARBA00024327"/>
    </source>
</evidence>
<feature type="domain" description="Phosphoadenosine phosphosulphate reductase" evidence="11">
    <location>
        <begin position="42"/>
        <end position="212"/>
    </location>
</feature>
<proteinExistence type="inferred from homology"/>
<evidence type="ECO:0000256" key="2">
    <source>
        <dbReference type="ARBA" id="ARBA00022490"/>
    </source>
</evidence>
<evidence type="ECO:0000313" key="12">
    <source>
        <dbReference type="EMBL" id="PTM58070.1"/>
    </source>
</evidence>
<dbReference type="CDD" id="cd23945">
    <property type="entry name" value="PAPS_reductase"/>
    <property type="match status" value="1"/>
</dbReference>
<dbReference type="AlphaFoldDB" id="A0A2T4Z870"/>
<evidence type="ECO:0000256" key="8">
    <source>
        <dbReference type="ARBA" id="ARBA00030894"/>
    </source>
</evidence>
<dbReference type="NCBIfam" id="TIGR02055">
    <property type="entry name" value="APS_reductase"/>
    <property type="match status" value="1"/>
</dbReference>
<comment type="similarity">
    <text evidence="1 10">Belongs to the PAPS reductase family. CysH subfamily.</text>
</comment>
<dbReference type="GO" id="GO:0043866">
    <property type="term" value="F:adenylyl-sulfate reductase (thioredoxin) activity"/>
    <property type="evidence" value="ECO:0007669"/>
    <property type="project" value="UniProtKB-EC"/>
</dbReference>
<dbReference type="Gene3D" id="3.40.50.620">
    <property type="entry name" value="HUPs"/>
    <property type="match status" value="1"/>
</dbReference>
<dbReference type="HAMAP" id="MF_00063">
    <property type="entry name" value="CysH"/>
    <property type="match status" value="1"/>
</dbReference>
<dbReference type="FunFam" id="3.40.50.620:FF:000095">
    <property type="entry name" value="Phosphoadenosine phosphosulfate reductase"/>
    <property type="match status" value="1"/>
</dbReference>
<name>A0A2T4Z870_9BACL</name>
<dbReference type="GO" id="GO:0004604">
    <property type="term" value="F:phosphoadenylyl-sulfate reductase (thioredoxin) activity"/>
    <property type="evidence" value="ECO:0007669"/>
    <property type="project" value="UniProtKB-UniRule"/>
</dbReference>
<gene>
    <name evidence="10" type="primary">cysH</name>
    <name evidence="12" type="ORF">C8J48_0642</name>
</gene>
<comment type="subcellular location">
    <subcellularLocation>
        <location evidence="10">Cytoplasm</location>
    </subcellularLocation>
</comment>
<dbReference type="GO" id="GO:0051539">
    <property type="term" value="F:4 iron, 4 sulfur cluster binding"/>
    <property type="evidence" value="ECO:0007669"/>
    <property type="project" value="UniProtKB-UniRule"/>
</dbReference>
<protein>
    <recommendedName>
        <fullName evidence="7 10">Adenosine 5'-phosphosulfate reductase</fullName>
        <shortName evidence="10">APS reductase</shortName>
        <ecNumber evidence="6 10">1.8.4.10</ecNumber>
    </recommendedName>
    <alternativeName>
        <fullName evidence="9 10">5'-adenylylsulfate reductase</fullName>
    </alternativeName>
    <alternativeName>
        <fullName evidence="8 10">Thioredoxin-dependent 5'-adenylylsulfate reductase</fullName>
    </alternativeName>
</protein>
<dbReference type="PIRSF" id="PIRSF000857">
    <property type="entry name" value="PAPS_reductase"/>
    <property type="match status" value="1"/>
</dbReference>
<reference evidence="12 13" key="1">
    <citation type="submission" date="2018-04" db="EMBL/GenBank/DDBJ databases">
        <title>Genomic Encyclopedia of Archaeal and Bacterial Type Strains, Phase II (KMG-II): from individual species to whole genera.</title>
        <authorList>
            <person name="Goeker M."/>
        </authorList>
    </citation>
    <scope>NUCLEOTIDE SEQUENCE [LARGE SCALE GENOMIC DNA]</scope>
    <source>
        <strain evidence="12 13">DSM 45169</strain>
    </source>
</reference>
<organism evidence="12 13">
    <name type="scientific">Desmospora activa DSM 45169</name>
    <dbReference type="NCBI Taxonomy" id="1121389"/>
    <lineage>
        <taxon>Bacteria</taxon>
        <taxon>Bacillati</taxon>
        <taxon>Bacillota</taxon>
        <taxon>Bacilli</taxon>
        <taxon>Bacillales</taxon>
        <taxon>Thermoactinomycetaceae</taxon>
        <taxon>Desmospora</taxon>
    </lineage>
</organism>
<dbReference type="GO" id="GO:0019379">
    <property type="term" value="P:sulfate assimilation, phosphoadenylyl sulfate reduction by phosphoadenylyl-sulfate reductase (thioredoxin)"/>
    <property type="evidence" value="ECO:0007669"/>
    <property type="project" value="UniProtKB-UniRule"/>
</dbReference>
<dbReference type="OrthoDB" id="9772604at2"/>
<evidence type="ECO:0000256" key="3">
    <source>
        <dbReference type="ARBA" id="ARBA00023002"/>
    </source>
</evidence>
<comment type="function">
    <text evidence="4 10">Catalyzes the formation of sulfite from adenosine 5'-phosphosulfate (APS) using thioredoxin as an electron donor.</text>
</comment>
<feature type="binding site" evidence="10">
    <location>
        <position position="210"/>
    </location>
    <ligand>
        <name>[4Fe-4S] cluster</name>
        <dbReference type="ChEBI" id="CHEBI:49883"/>
    </ligand>
</feature>
<dbReference type="GO" id="GO:0046872">
    <property type="term" value="F:metal ion binding"/>
    <property type="evidence" value="ECO:0007669"/>
    <property type="project" value="UniProtKB-KW"/>
</dbReference>
<dbReference type="EC" id="1.8.4.10" evidence="6 10"/>
<sequence length="237" mass="27406">MESRLTYDNWDEGKKPSFSINQDDRGAKAVLSWAVQTYGDDLVYACSFGAESAVLIELISEVKPDARLVFLDTGLHFPETYDLIQRVEERYPRLVVERVKPDLTVEEQAKQYGDALWKREADQCCRMRKVIPLERALKGVPAWISGLRREQSPTRRFTAFLNHDKRFQSIKVCPLIHWTWDEVWAFIRERDLPYNPLHDQGYPSIGCVPCTKAVKDGEDLRSGRWTGKEKTECGLHS</sequence>
<keyword evidence="3 10" id="KW-0560">Oxidoreductase</keyword>
<dbReference type="NCBIfam" id="TIGR00434">
    <property type="entry name" value="cysH"/>
    <property type="match status" value="1"/>
</dbReference>
<comment type="cofactor">
    <cofactor evidence="10">
        <name>[4Fe-4S] cluster</name>
        <dbReference type="ChEBI" id="CHEBI:49883"/>
    </cofactor>
    <text evidence="10">Binds 1 [4Fe-4S] cluster per subunit.</text>
</comment>
<evidence type="ECO:0000313" key="13">
    <source>
        <dbReference type="Proteomes" id="UP000241639"/>
    </source>
</evidence>
<feature type="binding site" evidence="10">
    <location>
        <position position="124"/>
    </location>
    <ligand>
        <name>[4Fe-4S] cluster</name>
        <dbReference type="ChEBI" id="CHEBI:49883"/>
    </ligand>
</feature>
<dbReference type="Pfam" id="PF01507">
    <property type="entry name" value="PAPS_reduct"/>
    <property type="match status" value="1"/>
</dbReference>
<evidence type="ECO:0000259" key="11">
    <source>
        <dbReference type="Pfam" id="PF01507"/>
    </source>
</evidence>
<dbReference type="NCBIfam" id="NF002537">
    <property type="entry name" value="PRK02090.1"/>
    <property type="match status" value="1"/>
</dbReference>
<dbReference type="PANTHER" id="PTHR46509:SF1">
    <property type="entry name" value="PHOSPHOADENOSINE PHOSPHOSULFATE REDUCTASE"/>
    <property type="match status" value="1"/>
</dbReference>
<comment type="catalytic activity">
    <reaction evidence="10">
        <text>[thioredoxin]-disulfide + sulfite + AMP + 2 H(+) = adenosine 5'-phosphosulfate + [thioredoxin]-dithiol</text>
        <dbReference type="Rhea" id="RHEA:21976"/>
        <dbReference type="Rhea" id="RHEA-COMP:10698"/>
        <dbReference type="Rhea" id="RHEA-COMP:10700"/>
        <dbReference type="ChEBI" id="CHEBI:15378"/>
        <dbReference type="ChEBI" id="CHEBI:17359"/>
        <dbReference type="ChEBI" id="CHEBI:29950"/>
        <dbReference type="ChEBI" id="CHEBI:50058"/>
        <dbReference type="ChEBI" id="CHEBI:58243"/>
        <dbReference type="ChEBI" id="CHEBI:456215"/>
        <dbReference type="EC" id="1.8.4.10"/>
    </reaction>
</comment>
<dbReference type="SUPFAM" id="SSF52402">
    <property type="entry name" value="Adenine nucleotide alpha hydrolases-like"/>
    <property type="match status" value="1"/>
</dbReference>
<dbReference type="InterPro" id="IPR004511">
    <property type="entry name" value="PAPS/APS_Rdtase"/>
</dbReference>
<evidence type="ECO:0000256" key="4">
    <source>
        <dbReference type="ARBA" id="ARBA00024298"/>
    </source>
</evidence>
<dbReference type="InterPro" id="IPR011798">
    <property type="entry name" value="APS_reductase"/>
</dbReference>
<comment type="caution">
    <text evidence="12">The sequence shown here is derived from an EMBL/GenBank/DDBJ whole genome shotgun (WGS) entry which is preliminary data.</text>
</comment>
<feature type="binding site" evidence="10">
    <location>
        <position position="125"/>
    </location>
    <ligand>
        <name>[4Fe-4S] cluster</name>
        <dbReference type="ChEBI" id="CHEBI:49883"/>
    </ligand>
</feature>
<keyword evidence="10" id="KW-0408">Iron</keyword>
<dbReference type="GO" id="GO:0019344">
    <property type="term" value="P:cysteine biosynthetic process"/>
    <property type="evidence" value="ECO:0007669"/>
    <property type="project" value="InterPro"/>
</dbReference>
<comment type="pathway">
    <text evidence="5 10">Sulfur metabolism; hydrogen sulfide biosynthesis; sulfite from sulfate.</text>
</comment>
<dbReference type="RefSeq" id="WP_107724922.1">
    <property type="nucleotide sequence ID" value="NZ_PZZP01000001.1"/>
</dbReference>
<evidence type="ECO:0000256" key="6">
    <source>
        <dbReference type="ARBA" id="ARBA00024386"/>
    </source>
</evidence>
<dbReference type="EMBL" id="PZZP01000001">
    <property type="protein sequence ID" value="PTM58070.1"/>
    <property type="molecule type" value="Genomic_DNA"/>
</dbReference>
<dbReference type="PANTHER" id="PTHR46509">
    <property type="entry name" value="PHOSPHOADENOSINE PHOSPHOSULFATE REDUCTASE"/>
    <property type="match status" value="1"/>
</dbReference>
<evidence type="ECO:0000256" key="9">
    <source>
        <dbReference type="ARBA" id="ARBA00032041"/>
    </source>
</evidence>
<evidence type="ECO:0000256" key="10">
    <source>
        <dbReference type="HAMAP-Rule" id="MF_00063"/>
    </source>
</evidence>
<feature type="binding site" evidence="10">
    <location>
        <position position="207"/>
    </location>
    <ligand>
        <name>[4Fe-4S] cluster</name>
        <dbReference type="ChEBI" id="CHEBI:49883"/>
    </ligand>
</feature>
<evidence type="ECO:0000256" key="7">
    <source>
        <dbReference type="ARBA" id="ARBA00029514"/>
    </source>
</evidence>
<dbReference type="InterPro" id="IPR002500">
    <property type="entry name" value="PAPS_reduct_dom"/>
</dbReference>
<keyword evidence="10" id="KW-0479">Metal-binding</keyword>
<dbReference type="Proteomes" id="UP000241639">
    <property type="component" value="Unassembled WGS sequence"/>
</dbReference>
<keyword evidence="2 10" id="KW-0963">Cytoplasm</keyword>